<protein>
    <submittedName>
        <fullName evidence="1">Aminotransferase class I/II-fold pyridoxal phosphate-dependent enzyme</fullName>
    </submittedName>
</protein>
<evidence type="ECO:0000313" key="1">
    <source>
        <dbReference type="EMBL" id="MFA0792105.1"/>
    </source>
</evidence>
<gene>
    <name evidence="1" type="ORF">ACCI51_16265</name>
</gene>
<dbReference type="PANTHER" id="PTHR43799">
    <property type="entry name" value="AMINOTRANSFERASE, PUTATIVE-RELATED"/>
    <property type="match status" value="1"/>
</dbReference>
<dbReference type="SUPFAM" id="SSF53383">
    <property type="entry name" value="PLP-dependent transferases"/>
    <property type="match status" value="1"/>
</dbReference>
<proteinExistence type="predicted"/>
<sequence>MQIESASISQLAEWEKELSTHYERIRQHELNLDITRGKPSAEQLNLSDKLDGILSGDYRAAGGTDTRNYGGLIGLTCARELGADMLQVPTEEVIAGGNSSLTLMYHAVLTGYLFGFAGNTPWRELKAPKFLCPVPGYDRHFTICEQLGIGMINIPVNAQGPDMDLVEKHIREDNEIIGIWCVPKYSNPTGVTYSEETVERLAQLGQIANPGFRIFWDNAYAVHDLGHYVSLPSIRAATLENDTADSVLQFASTSKVTHAGSGVAFVSATGDNLKSLQQQMQAMTIGPDKVNQLRHSRFFTECTSLKDHMRKHADILRPKFDCVLEHLHNGLAGMNLGQWEKPQGGYFVSFNTRPGCAKAVVNLATEAGVKLTPAGATFPYGKDPEDSNIRIAPSFPPLEELDTAMAVFVLCVKLASVRQRLKHLHQKG</sequence>
<name>A0ABV4NRT5_9GAMM</name>
<keyword evidence="1" id="KW-0032">Aminotransferase</keyword>
<dbReference type="InterPro" id="IPR015421">
    <property type="entry name" value="PyrdxlP-dep_Trfase_major"/>
</dbReference>
<dbReference type="InterPro" id="IPR015424">
    <property type="entry name" value="PyrdxlP-dep_Trfase"/>
</dbReference>
<dbReference type="EMBL" id="JBGMEL010000018">
    <property type="protein sequence ID" value="MFA0792105.1"/>
    <property type="molecule type" value="Genomic_DNA"/>
</dbReference>
<dbReference type="Pfam" id="PF12897">
    <property type="entry name" value="Asp_aminotransf"/>
    <property type="match status" value="1"/>
</dbReference>
<dbReference type="PANTHER" id="PTHR43799:SF1">
    <property type="entry name" value="ASPARTATE AMINOTRANSFERASE"/>
    <property type="match status" value="1"/>
</dbReference>
<dbReference type="RefSeq" id="WP_371844506.1">
    <property type="nucleotide sequence ID" value="NZ_JBGMEL010000018.1"/>
</dbReference>
<dbReference type="GO" id="GO:0008483">
    <property type="term" value="F:transaminase activity"/>
    <property type="evidence" value="ECO:0007669"/>
    <property type="project" value="UniProtKB-KW"/>
</dbReference>
<comment type="caution">
    <text evidence="1">The sequence shown here is derived from an EMBL/GenBank/DDBJ whole genome shotgun (WGS) entry which is preliminary data.</text>
</comment>
<dbReference type="Gene3D" id="3.90.1150.10">
    <property type="entry name" value="Aspartate Aminotransferase, domain 1"/>
    <property type="match status" value="1"/>
</dbReference>
<dbReference type="Gene3D" id="3.40.640.10">
    <property type="entry name" value="Type I PLP-dependent aspartate aminotransferase-like (Major domain)"/>
    <property type="match status" value="1"/>
</dbReference>
<dbReference type="Proteomes" id="UP001569414">
    <property type="component" value="Unassembled WGS sequence"/>
</dbReference>
<dbReference type="InterPro" id="IPR015422">
    <property type="entry name" value="PyrdxlP-dep_Trfase_small"/>
</dbReference>
<keyword evidence="2" id="KW-1185">Reference proteome</keyword>
<accession>A0ABV4NRT5</accession>
<evidence type="ECO:0000313" key="2">
    <source>
        <dbReference type="Proteomes" id="UP001569414"/>
    </source>
</evidence>
<reference evidence="1 2" key="1">
    <citation type="submission" date="2024-08" db="EMBL/GenBank/DDBJ databases">
        <authorList>
            <person name="Ishaq N."/>
        </authorList>
    </citation>
    <scope>NUCLEOTIDE SEQUENCE [LARGE SCALE GENOMIC DNA]</scope>
    <source>
        <strain evidence="1 2">JCM 30400</strain>
    </source>
</reference>
<organism evidence="1 2">
    <name type="scientific">Microbulbifer echini</name>
    <dbReference type="NCBI Taxonomy" id="1529067"/>
    <lineage>
        <taxon>Bacteria</taxon>
        <taxon>Pseudomonadati</taxon>
        <taxon>Pseudomonadota</taxon>
        <taxon>Gammaproteobacteria</taxon>
        <taxon>Cellvibrionales</taxon>
        <taxon>Microbulbiferaceae</taxon>
        <taxon>Microbulbifer</taxon>
    </lineage>
</organism>
<keyword evidence="1" id="KW-0808">Transferase</keyword>
<dbReference type="InterPro" id="IPR024551">
    <property type="entry name" value="AspAT_Ic"/>
</dbReference>